<evidence type="ECO:0000313" key="3">
    <source>
        <dbReference type="Proteomes" id="UP000663828"/>
    </source>
</evidence>
<gene>
    <name evidence="1" type="ORF">EDS130_LOCUS5170</name>
    <name evidence="2" type="ORF">XAT740_LOCUS58750</name>
</gene>
<dbReference type="AlphaFoldDB" id="A0A816G9Q0"/>
<organism evidence="2 3">
    <name type="scientific">Adineta ricciae</name>
    <name type="common">Rotifer</name>
    <dbReference type="NCBI Taxonomy" id="249248"/>
    <lineage>
        <taxon>Eukaryota</taxon>
        <taxon>Metazoa</taxon>
        <taxon>Spiralia</taxon>
        <taxon>Gnathifera</taxon>
        <taxon>Rotifera</taxon>
        <taxon>Eurotatoria</taxon>
        <taxon>Bdelloidea</taxon>
        <taxon>Adinetida</taxon>
        <taxon>Adinetidae</taxon>
        <taxon>Adineta</taxon>
    </lineage>
</organism>
<protein>
    <submittedName>
        <fullName evidence="2">Uncharacterized protein</fullName>
    </submittedName>
</protein>
<reference evidence="2" key="1">
    <citation type="submission" date="2021-02" db="EMBL/GenBank/DDBJ databases">
        <authorList>
            <person name="Nowell W R."/>
        </authorList>
    </citation>
    <scope>NUCLEOTIDE SEQUENCE</scope>
</reference>
<accession>A0A816G9Q0</accession>
<name>A0A816G9Q0_ADIRI</name>
<sequence>MSHLSGNEETTCSNTDCTLPMVDTYANAILRTLSSLKPPSPPISLYTSRQHRRSYPHAKTVSQSVVVNEVSGM</sequence>
<evidence type="ECO:0000313" key="1">
    <source>
        <dbReference type="EMBL" id="CAF0807456.1"/>
    </source>
</evidence>
<dbReference type="Proteomes" id="UP000663828">
    <property type="component" value="Unassembled WGS sequence"/>
</dbReference>
<dbReference type="EMBL" id="CAJNOR010013086">
    <property type="protein sequence ID" value="CAF1671399.1"/>
    <property type="molecule type" value="Genomic_DNA"/>
</dbReference>
<dbReference type="Proteomes" id="UP000663852">
    <property type="component" value="Unassembled WGS sequence"/>
</dbReference>
<comment type="caution">
    <text evidence="2">The sequence shown here is derived from an EMBL/GenBank/DDBJ whole genome shotgun (WGS) entry which is preliminary data.</text>
</comment>
<evidence type="ECO:0000313" key="2">
    <source>
        <dbReference type="EMBL" id="CAF1671399.1"/>
    </source>
</evidence>
<keyword evidence="3" id="KW-1185">Reference proteome</keyword>
<dbReference type="EMBL" id="CAJNOJ010000014">
    <property type="protein sequence ID" value="CAF0807456.1"/>
    <property type="molecule type" value="Genomic_DNA"/>
</dbReference>
<proteinExistence type="predicted"/>